<keyword evidence="2" id="KW-1185">Reference proteome</keyword>
<organism evidence="1 2">
    <name type="scientific">Paraburkholderia silvatlantica</name>
    <dbReference type="NCBI Taxonomy" id="321895"/>
    <lineage>
        <taxon>Bacteria</taxon>
        <taxon>Pseudomonadati</taxon>
        <taxon>Pseudomonadota</taxon>
        <taxon>Betaproteobacteria</taxon>
        <taxon>Burkholderiales</taxon>
        <taxon>Burkholderiaceae</taxon>
        <taxon>Paraburkholderia</taxon>
    </lineage>
</organism>
<evidence type="ECO:0000313" key="1">
    <source>
        <dbReference type="EMBL" id="MBB2928526.1"/>
    </source>
</evidence>
<protein>
    <submittedName>
        <fullName evidence="1">Uncharacterized protein</fullName>
    </submittedName>
</protein>
<dbReference type="RefSeq" id="WP_133253723.1">
    <property type="nucleotide sequence ID" value="NZ_JACHVZ010000007.1"/>
</dbReference>
<name>A0ABR6FMD1_9BURK</name>
<proteinExistence type="predicted"/>
<accession>A0ABR6FMD1</accession>
<dbReference type="Proteomes" id="UP000533533">
    <property type="component" value="Unassembled WGS sequence"/>
</dbReference>
<gene>
    <name evidence="1" type="ORF">FHX59_002948</name>
</gene>
<dbReference type="EMBL" id="JACHVZ010000007">
    <property type="protein sequence ID" value="MBB2928526.1"/>
    <property type="molecule type" value="Genomic_DNA"/>
</dbReference>
<comment type="caution">
    <text evidence="1">The sequence shown here is derived from an EMBL/GenBank/DDBJ whole genome shotgun (WGS) entry which is preliminary data.</text>
</comment>
<evidence type="ECO:0000313" key="2">
    <source>
        <dbReference type="Proteomes" id="UP000533533"/>
    </source>
</evidence>
<sequence>MRVPTFEEFFYYASSVCNERESCPGLCVNTDTDEQTSFNGFRYRLNDMDIVISYLSDHMRISIESEHKEINIIQGYEMELMPQDVAPQHPILPSLYLAIELFLLRGKLNHDLKKKTTVSKKGKI</sequence>
<reference evidence="1 2" key="1">
    <citation type="submission" date="2020-08" db="EMBL/GenBank/DDBJ databases">
        <title>Genomic Encyclopedia of Type Strains, Phase IV (KMG-V): Genome sequencing to study the core and pangenomes of soil and plant-associated prokaryotes.</title>
        <authorList>
            <person name="Whitman W."/>
        </authorList>
    </citation>
    <scope>NUCLEOTIDE SEQUENCE [LARGE SCALE GENOMIC DNA]</scope>
    <source>
        <strain evidence="1 2">SRMrh-85</strain>
    </source>
</reference>